<evidence type="ECO:0000313" key="4">
    <source>
        <dbReference type="Proteomes" id="UP001056291"/>
    </source>
</evidence>
<dbReference type="Gene3D" id="2.30.30.40">
    <property type="entry name" value="SH3 Domains"/>
    <property type="match status" value="1"/>
</dbReference>
<evidence type="ECO:0000259" key="2">
    <source>
        <dbReference type="Pfam" id="PF08239"/>
    </source>
</evidence>
<dbReference type="EMBL" id="CP098747">
    <property type="protein sequence ID" value="USG62020.1"/>
    <property type="molecule type" value="Genomic_DNA"/>
</dbReference>
<reference evidence="3" key="1">
    <citation type="submission" date="2022-06" db="EMBL/GenBank/DDBJ databases">
        <title>Sneathiella actinostolidae sp. nov., isolated from a sea anemonein the Western Pacific Ocean.</title>
        <authorList>
            <person name="Wei M.J."/>
        </authorList>
    </citation>
    <scope>NUCLEOTIDE SEQUENCE</scope>
    <source>
        <strain evidence="3">PHK-P5</strain>
    </source>
</reference>
<keyword evidence="4" id="KW-1185">Reference proteome</keyword>
<dbReference type="Pfam" id="PF08239">
    <property type="entry name" value="SH3_3"/>
    <property type="match status" value="1"/>
</dbReference>
<dbReference type="InterPro" id="IPR003646">
    <property type="entry name" value="SH3-like_bac-type"/>
</dbReference>
<evidence type="ECO:0000256" key="1">
    <source>
        <dbReference type="SAM" id="SignalP"/>
    </source>
</evidence>
<sequence length="262" mass="28902">MICRFFRNSLFLLFIGSLTVSCSSSTNQKINSTANESVEWVGQQFSDAGNWISKQYSDLLTDVDQDMLAASTKRAAATGKDQVWTSDDGEVKANIKVVKTENEKGEIPIKIASGRLQKIPPLKLIDAPFRMLKNANVRSGPGTDFTVVDKAHKDSAVMVIGKVQNRPWYLVGDGEVANGFVFEKLLTAIPDTESKNLSVVKLGNDANSVQEENVEAEWQCRTIQQTINLADGETQVENVRACQVLTGWEIKYGIRTADLPQD</sequence>
<dbReference type="RefSeq" id="WP_251935544.1">
    <property type="nucleotide sequence ID" value="NZ_CP098747.1"/>
</dbReference>
<evidence type="ECO:0000313" key="3">
    <source>
        <dbReference type="EMBL" id="USG62020.1"/>
    </source>
</evidence>
<organism evidence="3 4">
    <name type="scientific">Sneathiella marina</name>
    <dbReference type="NCBI Taxonomy" id="2950108"/>
    <lineage>
        <taxon>Bacteria</taxon>
        <taxon>Pseudomonadati</taxon>
        <taxon>Pseudomonadota</taxon>
        <taxon>Alphaproteobacteria</taxon>
        <taxon>Sneathiellales</taxon>
        <taxon>Sneathiellaceae</taxon>
        <taxon>Sneathiella</taxon>
    </lineage>
</organism>
<keyword evidence="1" id="KW-0732">Signal</keyword>
<protein>
    <submittedName>
        <fullName evidence="3">SH3 domain-containing protein</fullName>
    </submittedName>
</protein>
<gene>
    <name evidence="3" type="ORF">NBZ79_03400</name>
</gene>
<feature type="domain" description="SH3b" evidence="2">
    <location>
        <begin position="134"/>
        <end position="186"/>
    </location>
</feature>
<feature type="signal peptide" evidence="1">
    <location>
        <begin position="1"/>
        <end position="22"/>
    </location>
</feature>
<dbReference type="Proteomes" id="UP001056291">
    <property type="component" value="Chromosome"/>
</dbReference>
<name>A0ABY4W8E0_9PROT</name>
<dbReference type="PROSITE" id="PS51257">
    <property type="entry name" value="PROKAR_LIPOPROTEIN"/>
    <property type="match status" value="1"/>
</dbReference>
<proteinExistence type="predicted"/>
<accession>A0ABY4W8E0</accession>
<feature type="chain" id="PRO_5045110601" evidence="1">
    <location>
        <begin position="23"/>
        <end position="262"/>
    </location>
</feature>